<keyword evidence="2" id="KW-1185">Reference proteome</keyword>
<proteinExistence type="predicted"/>
<gene>
    <name evidence="1" type="ORF">DPX16_4414</name>
</gene>
<sequence length="89" mass="9990">MSGRLMRLLRRLKECALDFKRLQMCRGSSVADIYSKSASEGSSICGTLNELAPGSEERYSPAPSSPLMPRPLGKVWMMEIPRERVCGRR</sequence>
<evidence type="ECO:0000313" key="2">
    <source>
        <dbReference type="Proteomes" id="UP000281406"/>
    </source>
</evidence>
<protein>
    <submittedName>
        <fullName evidence="1">Uncharacterized protein</fullName>
    </submittedName>
</protein>
<accession>A0A3N0XGB8</accession>
<dbReference type="AlphaFoldDB" id="A0A3N0XGB8"/>
<dbReference type="Proteomes" id="UP000281406">
    <property type="component" value="Unassembled WGS sequence"/>
</dbReference>
<dbReference type="EMBL" id="RJVU01075378">
    <property type="protein sequence ID" value="ROI16380.1"/>
    <property type="molecule type" value="Genomic_DNA"/>
</dbReference>
<organism evidence="1 2">
    <name type="scientific">Anabarilius grahami</name>
    <name type="common">Kanglang fish</name>
    <name type="synonym">Barilius grahami</name>
    <dbReference type="NCBI Taxonomy" id="495550"/>
    <lineage>
        <taxon>Eukaryota</taxon>
        <taxon>Metazoa</taxon>
        <taxon>Chordata</taxon>
        <taxon>Craniata</taxon>
        <taxon>Vertebrata</taxon>
        <taxon>Euteleostomi</taxon>
        <taxon>Actinopterygii</taxon>
        <taxon>Neopterygii</taxon>
        <taxon>Teleostei</taxon>
        <taxon>Ostariophysi</taxon>
        <taxon>Cypriniformes</taxon>
        <taxon>Xenocyprididae</taxon>
        <taxon>Xenocypridinae</taxon>
        <taxon>Xenocypridinae incertae sedis</taxon>
        <taxon>Anabarilius</taxon>
    </lineage>
</organism>
<reference evidence="1 2" key="1">
    <citation type="submission" date="2018-10" db="EMBL/GenBank/DDBJ databases">
        <title>Genome assembly for a Yunnan-Guizhou Plateau 3E fish, Anabarilius grahami (Regan), and its evolutionary and genetic applications.</title>
        <authorList>
            <person name="Jiang W."/>
        </authorList>
    </citation>
    <scope>NUCLEOTIDE SEQUENCE [LARGE SCALE GENOMIC DNA]</scope>
    <source>
        <strain evidence="1">AG-KIZ</strain>
        <tissue evidence="1">Muscle</tissue>
    </source>
</reference>
<name>A0A3N0XGB8_ANAGA</name>
<evidence type="ECO:0000313" key="1">
    <source>
        <dbReference type="EMBL" id="ROI16380.1"/>
    </source>
</evidence>
<dbReference type="OrthoDB" id="9950805at2759"/>
<comment type="caution">
    <text evidence="1">The sequence shown here is derived from an EMBL/GenBank/DDBJ whole genome shotgun (WGS) entry which is preliminary data.</text>
</comment>